<dbReference type="EMBL" id="JAKCXM010003155">
    <property type="protein sequence ID" value="KAJ0389766.1"/>
    <property type="molecule type" value="Genomic_DNA"/>
</dbReference>
<evidence type="ECO:0000256" key="1">
    <source>
        <dbReference type="SAM" id="MobiDB-lite"/>
    </source>
</evidence>
<protein>
    <submittedName>
        <fullName evidence="2">Uncharacterized protein</fullName>
    </submittedName>
</protein>
<feature type="region of interest" description="Disordered" evidence="1">
    <location>
        <begin position="232"/>
        <end position="255"/>
    </location>
</feature>
<comment type="caution">
    <text evidence="2">The sequence shown here is derived from an EMBL/GenBank/DDBJ whole genome shotgun (WGS) entry which is preliminary data.</text>
</comment>
<dbReference type="AlphaFoldDB" id="A0AAD5L805"/>
<accession>A0AAD5L805</accession>
<name>A0AAD5L805_PYTIN</name>
<keyword evidence="3" id="KW-1185">Reference proteome</keyword>
<feature type="compositionally biased region" description="Polar residues" evidence="1">
    <location>
        <begin position="245"/>
        <end position="255"/>
    </location>
</feature>
<evidence type="ECO:0000313" key="2">
    <source>
        <dbReference type="EMBL" id="KAJ0389766.1"/>
    </source>
</evidence>
<sequence length="255" mass="27875">MDLQCRFDWKATGTRIDLCGKRLLAHSDQVVTLSSDKSVVVSQEAMETAHRHLVHCLDDGHIIISAPAPEGKLRIESVVNLRHSVVFFERIPLAVSECLAVVLISEGSSVIVAIKDDSRDAMTAAIAQNIEQSVINREEALQGRSTSEFEIPPELIKSLPVSPPPSVAFASLHDDLLAGLFWLRDGVNPWTLVELVSVDDCYVLALAVTGWQKHRLVCCIDTTSEAVEISEQPHPETHGDDGAALQSTNTDRLLV</sequence>
<organism evidence="2 3">
    <name type="scientific">Pythium insidiosum</name>
    <name type="common">Pythiosis disease agent</name>
    <dbReference type="NCBI Taxonomy" id="114742"/>
    <lineage>
        <taxon>Eukaryota</taxon>
        <taxon>Sar</taxon>
        <taxon>Stramenopiles</taxon>
        <taxon>Oomycota</taxon>
        <taxon>Peronosporomycetes</taxon>
        <taxon>Pythiales</taxon>
        <taxon>Pythiaceae</taxon>
        <taxon>Pythium</taxon>
    </lineage>
</organism>
<feature type="compositionally biased region" description="Basic and acidic residues" evidence="1">
    <location>
        <begin position="232"/>
        <end position="241"/>
    </location>
</feature>
<proteinExistence type="predicted"/>
<dbReference type="Proteomes" id="UP001209570">
    <property type="component" value="Unassembled WGS sequence"/>
</dbReference>
<gene>
    <name evidence="2" type="ORF">P43SY_011033</name>
</gene>
<reference evidence="2" key="1">
    <citation type="submission" date="2021-12" db="EMBL/GenBank/DDBJ databases">
        <title>Prjna785345.</title>
        <authorList>
            <person name="Rujirawat T."/>
            <person name="Krajaejun T."/>
        </authorList>
    </citation>
    <scope>NUCLEOTIDE SEQUENCE</scope>
    <source>
        <strain evidence="2">Pi057C3</strain>
    </source>
</reference>
<evidence type="ECO:0000313" key="3">
    <source>
        <dbReference type="Proteomes" id="UP001209570"/>
    </source>
</evidence>